<organism evidence="3">
    <name type="scientific">Papilio xuthus</name>
    <name type="common">Asian swallowtail butterfly</name>
    <dbReference type="NCBI Taxonomy" id="66420"/>
    <lineage>
        <taxon>Eukaryota</taxon>
        <taxon>Metazoa</taxon>
        <taxon>Ecdysozoa</taxon>
        <taxon>Arthropoda</taxon>
        <taxon>Hexapoda</taxon>
        <taxon>Insecta</taxon>
        <taxon>Pterygota</taxon>
        <taxon>Neoptera</taxon>
        <taxon>Endopterygota</taxon>
        <taxon>Lepidoptera</taxon>
        <taxon>Glossata</taxon>
        <taxon>Ditrysia</taxon>
        <taxon>Papilionoidea</taxon>
        <taxon>Papilionidae</taxon>
        <taxon>Papilioninae</taxon>
        <taxon>Papilio</taxon>
    </lineage>
</organism>
<dbReference type="RefSeq" id="XP_013178219.1">
    <property type="nucleotide sequence ID" value="XM_013322765.1"/>
</dbReference>
<feature type="signal peptide" evidence="2">
    <location>
        <begin position="1"/>
        <end position="20"/>
    </location>
</feature>
<evidence type="ECO:0000313" key="3">
    <source>
        <dbReference type="RefSeq" id="XP_013178219.1"/>
    </source>
</evidence>
<reference evidence="3" key="1">
    <citation type="submission" date="2025-08" db="UniProtKB">
        <authorList>
            <consortium name="RefSeq"/>
        </authorList>
    </citation>
    <scope>IDENTIFICATION</scope>
</reference>
<keyword evidence="2" id="KW-0732">Signal</keyword>
<name>A0AAJ6ZSI1_PAPXU</name>
<dbReference type="GeneID" id="106125528"/>
<proteinExistence type="predicted"/>
<dbReference type="AlphaFoldDB" id="A0AAJ6ZSI1"/>
<feature type="compositionally biased region" description="Basic and acidic residues" evidence="1">
    <location>
        <begin position="232"/>
        <end position="244"/>
    </location>
</feature>
<evidence type="ECO:0000256" key="2">
    <source>
        <dbReference type="SAM" id="SignalP"/>
    </source>
</evidence>
<feature type="chain" id="PRO_5042603667" evidence="2">
    <location>
        <begin position="21"/>
        <end position="285"/>
    </location>
</feature>
<protein>
    <submittedName>
        <fullName evidence="3">Uncharacterized protein LOC106125528 isoform X1</fullName>
    </submittedName>
</protein>
<feature type="compositionally biased region" description="Basic and acidic residues" evidence="1">
    <location>
        <begin position="267"/>
        <end position="285"/>
    </location>
</feature>
<accession>A0AAJ6ZSI1</accession>
<sequence length="285" mass="30116">MSLTAILQLATAALCVAAQAAPPSSPHFFSATHRRHISPLDYYMDSPEMVNYYTLAQQKNVPSRAARLETLEPDSEVELVPGVQPPQQPLQPPQPPVAGNIPGLVPGQRVFIVHMPVPGYRPGTIGGYQPVYIVAAAPQGHYAGGYQNTLLVDPSMQVVSPLQLRAAPPAPVAPVAPAAQPEPPMLLGTPLGYNAVNFLYNSKNYRGAASAQGLAEQARSPAGAQPPVNNAPDKEAVTGSEARRVGHKGGHKADHEAGHETGQSGSEETRESLEDARLRAEDASM</sequence>
<dbReference type="Proteomes" id="UP000694872">
    <property type="component" value="Unplaced"/>
</dbReference>
<gene>
    <name evidence="3" type="primary">LOC106125528</name>
</gene>
<feature type="region of interest" description="Disordered" evidence="1">
    <location>
        <begin position="216"/>
        <end position="285"/>
    </location>
</feature>
<evidence type="ECO:0000256" key="1">
    <source>
        <dbReference type="SAM" id="MobiDB-lite"/>
    </source>
</evidence>
<dbReference type="KEGG" id="pxu:106125528"/>